<organism evidence="3 4">
    <name type="scientific">Candidula unifasciata</name>
    <dbReference type="NCBI Taxonomy" id="100452"/>
    <lineage>
        <taxon>Eukaryota</taxon>
        <taxon>Metazoa</taxon>
        <taxon>Spiralia</taxon>
        <taxon>Lophotrochozoa</taxon>
        <taxon>Mollusca</taxon>
        <taxon>Gastropoda</taxon>
        <taxon>Heterobranchia</taxon>
        <taxon>Euthyneura</taxon>
        <taxon>Panpulmonata</taxon>
        <taxon>Eupulmonata</taxon>
        <taxon>Stylommatophora</taxon>
        <taxon>Helicina</taxon>
        <taxon>Helicoidea</taxon>
        <taxon>Geomitridae</taxon>
        <taxon>Candidula</taxon>
    </lineage>
</organism>
<dbReference type="EMBL" id="CAJHNH020002402">
    <property type="protein sequence ID" value="CAG5126625.1"/>
    <property type="molecule type" value="Genomic_DNA"/>
</dbReference>
<gene>
    <name evidence="3" type="ORF">CUNI_LOCUS12183</name>
</gene>
<dbReference type="OrthoDB" id="6020543at2759"/>
<feature type="signal peptide" evidence="1">
    <location>
        <begin position="1"/>
        <end position="22"/>
    </location>
</feature>
<dbReference type="PROSITE" id="PS50940">
    <property type="entry name" value="CHIT_BIND_II"/>
    <property type="match status" value="1"/>
</dbReference>
<keyword evidence="1" id="KW-0732">Signal</keyword>
<evidence type="ECO:0000256" key="1">
    <source>
        <dbReference type="SAM" id="SignalP"/>
    </source>
</evidence>
<evidence type="ECO:0000259" key="2">
    <source>
        <dbReference type="PROSITE" id="PS50940"/>
    </source>
</evidence>
<comment type="caution">
    <text evidence="3">The sequence shown here is derived from an EMBL/GenBank/DDBJ whole genome shotgun (WGS) entry which is preliminary data.</text>
</comment>
<proteinExistence type="predicted"/>
<dbReference type="GO" id="GO:0005576">
    <property type="term" value="C:extracellular region"/>
    <property type="evidence" value="ECO:0007669"/>
    <property type="project" value="InterPro"/>
</dbReference>
<evidence type="ECO:0000313" key="4">
    <source>
        <dbReference type="Proteomes" id="UP000678393"/>
    </source>
</evidence>
<sequence>MAFSRILASTLGLLVLISLTSGQTDINKPIPACNSNDVAAGIYTLPHPSYPQVFIRCSNNNQVMQSCADGTLYDLRINQCNHVFQAVNPAAACSPSSNTVGKTYPGTCCENYYRCNG</sequence>
<protein>
    <recommendedName>
        <fullName evidence="2">Chitin-binding type-2 domain-containing protein</fullName>
    </recommendedName>
</protein>
<feature type="domain" description="Chitin-binding type-2" evidence="2">
    <location>
        <begin position="30"/>
        <end position="95"/>
    </location>
</feature>
<dbReference type="InterPro" id="IPR036508">
    <property type="entry name" value="Chitin-bd_dom_sf"/>
</dbReference>
<dbReference type="AlphaFoldDB" id="A0A8S3ZFB0"/>
<feature type="chain" id="PRO_5035810445" description="Chitin-binding type-2 domain-containing protein" evidence="1">
    <location>
        <begin position="23"/>
        <end position="117"/>
    </location>
</feature>
<dbReference type="SMART" id="SM00494">
    <property type="entry name" value="ChtBD2"/>
    <property type="match status" value="1"/>
</dbReference>
<dbReference type="Gene3D" id="2.170.140.10">
    <property type="entry name" value="Chitin binding domain"/>
    <property type="match status" value="1"/>
</dbReference>
<accession>A0A8S3ZFB0</accession>
<keyword evidence="4" id="KW-1185">Reference proteome</keyword>
<dbReference type="GO" id="GO:0008061">
    <property type="term" value="F:chitin binding"/>
    <property type="evidence" value="ECO:0007669"/>
    <property type="project" value="InterPro"/>
</dbReference>
<dbReference type="Pfam" id="PF01607">
    <property type="entry name" value="CBM_14"/>
    <property type="match status" value="1"/>
</dbReference>
<reference evidence="3" key="1">
    <citation type="submission" date="2021-04" db="EMBL/GenBank/DDBJ databases">
        <authorList>
            <consortium name="Molecular Ecology Group"/>
        </authorList>
    </citation>
    <scope>NUCLEOTIDE SEQUENCE</scope>
</reference>
<evidence type="ECO:0000313" key="3">
    <source>
        <dbReference type="EMBL" id="CAG5126625.1"/>
    </source>
</evidence>
<feature type="non-terminal residue" evidence="3">
    <location>
        <position position="117"/>
    </location>
</feature>
<name>A0A8S3ZFB0_9EUPU</name>
<dbReference type="Proteomes" id="UP000678393">
    <property type="component" value="Unassembled WGS sequence"/>
</dbReference>
<dbReference type="InterPro" id="IPR002557">
    <property type="entry name" value="Chitin-bd_dom"/>
</dbReference>
<dbReference type="SUPFAM" id="SSF57625">
    <property type="entry name" value="Invertebrate chitin-binding proteins"/>
    <property type="match status" value="1"/>
</dbReference>